<dbReference type="GO" id="GO:0006412">
    <property type="term" value="P:translation"/>
    <property type="evidence" value="ECO:0007669"/>
    <property type="project" value="UniProtKB-UniRule"/>
</dbReference>
<dbReference type="GO" id="GO:0042274">
    <property type="term" value="P:ribosomal small subunit biogenesis"/>
    <property type="evidence" value="ECO:0007669"/>
    <property type="project" value="TreeGrafter"/>
</dbReference>
<evidence type="ECO:0000256" key="6">
    <source>
        <dbReference type="ARBA" id="ARBA00035254"/>
    </source>
</evidence>
<dbReference type="NCBIfam" id="TIGR01017">
    <property type="entry name" value="rpsD_bact"/>
    <property type="match status" value="1"/>
</dbReference>
<evidence type="ECO:0000259" key="9">
    <source>
        <dbReference type="SMART" id="SM01390"/>
    </source>
</evidence>
<evidence type="ECO:0000256" key="1">
    <source>
        <dbReference type="ARBA" id="ARBA00007465"/>
    </source>
</evidence>
<dbReference type="Gene3D" id="3.10.290.10">
    <property type="entry name" value="RNA-binding S4 domain"/>
    <property type="match status" value="1"/>
</dbReference>
<dbReference type="InterPro" id="IPR001912">
    <property type="entry name" value="Ribosomal_uS4_N"/>
</dbReference>
<evidence type="ECO:0000256" key="4">
    <source>
        <dbReference type="ARBA" id="ARBA00022980"/>
    </source>
</evidence>
<dbReference type="PATRIC" id="fig|1142394.8.peg.757"/>
<dbReference type="SMART" id="SM01390">
    <property type="entry name" value="Ribosomal_S4"/>
    <property type="match status" value="1"/>
</dbReference>
<dbReference type="InterPro" id="IPR002942">
    <property type="entry name" value="S4_RNA-bd"/>
</dbReference>
<dbReference type="InterPro" id="IPR036986">
    <property type="entry name" value="S4_RNA-bd_sf"/>
</dbReference>
<dbReference type="HAMAP" id="MF_01306_B">
    <property type="entry name" value="Ribosomal_uS4_B"/>
    <property type="match status" value="1"/>
</dbReference>
<name>I0ICA4_PHYMF</name>
<gene>
    <name evidence="7 10" type="primary">rpsD</name>
    <name evidence="10" type="ordered locus">PSMK_07330</name>
</gene>
<dbReference type="PANTHER" id="PTHR11831">
    <property type="entry name" value="30S 40S RIBOSOMAL PROTEIN"/>
    <property type="match status" value="1"/>
</dbReference>
<keyword evidence="5 7" id="KW-0687">Ribonucleoprotein</keyword>
<dbReference type="EMBL" id="AP012338">
    <property type="protein sequence ID" value="BAM02892.1"/>
    <property type="molecule type" value="Genomic_DNA"/>
</dbReference>
<organism evidence="10 11">
    <name type="scientific">Phycisphaera mikurensis (strain NBRC 102666 / KCTC 22515 / FYK2301M01)</name>
    <dbReference type="NCBI Taxonomy" id="1142394"/>
    <lineage>
        <taxon>Bacteria</taxon>
        <taxon>Pseudomonadati</taxon>
        <taxon>Planctomycetota</taxon>
        <taxon>Phycisphaerae</taxon>
        <taxon>Phycisphaerales</taxon>
        <taxon>Phycisphaeraceae</taxon>
        <taxon>Phycisphaera</taxon>
    </lineage>
</organism>
<dbReference type="SMART" id="SM00363">
    <property type="entry name" value="S4"/>
    <property type="match status" value="1"/>
</dbReference>
<proteinExistence type="inferred from homology"/>
<dbReference type="SUPFAM" id="SSF55174">
    <property type="entry name" value="Alpha-L RNA-binding motif"/>
    <property type="match status" value="1"/>
</dbReference>
<evidence type="ECO:0000256" key="3">
    <source>
        <dbReference type="ARBA" id="ARBA00022884"/>
    </source>
</evidence>
<dbReference type="STRING" id="1142394.PSMK_07330"/>
<evidence type="ECO:0000313" key="11">
    <source>
        <dbReference type="Proteomes" id="UP000007881"/>
    </source>
</evidence>
<protein>
    <recommendedName>
        <fullName evidence="6 7">Small ribosomal subunit protein uS4</fullName>
    </recommendedName>
</protein>
<dbReference type="InterPro" id="IPR005709">
    <property type="entry name" value="Ribosomal_uS4_bac-type"/>
</dbReference>
<evidence type="ECO:0000256" key="2">
    <source>
        <dbReference type="ARBA" id="ARBA00022730"/>
    </source>
</evidence>
<comment type="function">
    <text evidence="7">With S5 and S12 plays an important role in translational accuracy.</text>
</comment>
<evidence type="ECO:0000256" key="5">
    <source>
        <dbReference type="ARBA" id="ARBA00023274"/>
    </source>
</evidence>
<evidence type="ECO:0000256" key="7">
    <source>
        <dbReference type="HAMAP-Rule" id="MF_01306"/>
    </source>
</evidence>
<dbReference type="GO" id="GO:0019843">
    <property type="term" value="F:rRNA binding"/>
    <property type="evidence" value="ECO:0007669"/>
    <property type="project" value="UniProtKB-UniRule"/>
</dbReference>
<dbReference type="AlphaFoldDB" id="I0ICA4"/>
<dbReference type="HOGENOM" id="CLU_092403_0_1_0"/>
<feature type="domain" description="RNA-binding S4" evidence="8">
    <location>
        <begin position="92"/>
        <end position="155"/>
    </location>
</feature>
<sequence length="200" mass="22931">MANYTGPKVKLSRRVGVPIADLPKHTTKRQLNPPGMHGFRARRLRDYGVRLNEKQKLRYHYNVLEKKFRLYLDEAARSKGNTGVLLLQLLETRLDNAVRRMGWTRSIWAARQMVGHGHVLVNGKRVDIPSYRLLVGDTVEVRTDKAKKLARENMESLAGLEVPEWLNANPAELSCKIASLPSVDEVPFDVNMNLIIEFYR</sequence>
<comment type="subunit">
    <text evidence="7">Part of the 30S ribosomal subunit. Contacts protein S5. The interaction surface between S4 and S5 is involved in control of translational fidelity.</text>
</comment>
<dbReference type="Gene3D" id="1.10.1050.10">
    <property type="entry name" value="Ribosomal Protein S4 Delta 41, Chain A, domain 1"/>
    <property type="match status" value="1"/>
</dbReference>
<dbReference type="NCBIfam" id="NF003717">
    <property type="entry name" value="PRK05327.1"/>
    <property type="match status" value="1"/>
</dbReference>
<dbReference type="Pfam" id="PF00163">
    <property type="entry name" value="Ribosomal_S4"/>
    <property type="match status" value="1"/>
</dbReference>
<comment type="function">
    <text evidence="7">One of the primary rRNA binding proteins, it binds directly to 16S rRNA where it nucleates assembly of the body of the 30S subunit.</text>
</comment>
<keyword evidence="3 7" id="KW-0694">RNA-binding</keyword>
<keyword evidence="11" id="KW-1185">Reference proteome</keyword>
<dbReference type="FunFam" id="3.10.290.10:FF:000001">
    <property type="entry name" value="30S ribosomal protein S4"/>
    <property type="match status" value="1"/>
</dbReference>
<dbReference type="KEGG" id="phm:PSMK_07330"/>
<dbReference type="GO" id="GO:0003735">
    <property type="term" value="F:structural constituent of ribosome"/>
    <property type="evidence" value="ECO:0007669"/>
    <property type="project" value="InterPro"/>
</dbReference>
<dbReference type="RefSeq" id="WP_014436112.1">
    <property type="nucleotide sequence ID" value="NC_017080.1"/>
</dbReference>
<dbReference type="InterPro" id="IPR022801">
    <property type="entry name" value="Ribosomal_uS4"/>
</dbReference>
<reference evidence="10 11" key="1">
    <citation type="submission" date="2012-02" db="EMBL/GenBank/DDBJ databases">
        <title>Complete genome sequence of Phycisphaera mikurensis NBRC 102666.</title>
        <authorList>
            <person name="Ankai A."/>
            <person name="Hosoyama A."/>
            <person name="Terui Y."/>
            <person name="Sekine M."/>
            <person name="Fukai R."/>
            <person name="Kato Y."/>
            <person name="Nakamura S."/>
            <person name="Yamada-Narita S."/>
            <person name="Kawakoshi A."/>
            <person name="Fukunaga Y."/>
            <person name="Yamazaki S."/>
            <person name="Fujita N."/>
        </authorList>
    </citation>
    <scope>NUCLEOTIDE SEQUENCE [LARGE SCALE GENOMIC DNA]</scope>
    <source>
        <strain evidence="11">NBRC 102666 / KCTC 22515 / FYK2301M01</strain>
    </source>
</reference>
<accession>I0ICA4</accession>
<dbReference type="Pfam" id="PF01479">
    <property type="entry name" value="S4"/>
    <property type="match status" value="1"/>
</dbReference>
<dbReference type="CDD" id="cd00165">
    <property type="entry name" value="S4"/>
    <property type="match status" value="1"/>
</dbReference>
<comment type="similarity">
    <text evidence="1 7">Belongs to the universal ribosomal protein uS4 family.</text>
</comment>
<dbReference type="eggNOG" id="COG0522">
    <property type="taxonomic scope" value="Bacteria"/>
</dbReference>
<evidence type="ECO:0000259" key="8">
    <source>
        <dbReference type="SMART" id="SM00363"/>
    </source>
</evidence>
<dbReference type="OrthoDB" id="9803672at2"/>
<keyword evidence="4 7" id="KW-0689">Ribosomal protein</keyword>
<dbReference type="GO" id="GO:0015935">
    <property type="term" value="C:small ribosomal subunit"/>
    <property type="evidence" value="ECO:0007669"/>
    <property type="project" value="InterPro"/>
</dbReference>
<keyword evidence="2 7" id="KW-0699">rRNA-binding</keyword>
<evidence type="ECO:0000313" key="10">
    <source>
        <dbReference type="EMBL" id="BAM02892.1"/>
    </source>
</evidence>
<dbReference type="PROSITE" id="PS50889">
    <property type="entry name" value="S4"/>
    <property type="match status" value="1"/>
</dbReference>
<feature type="domain" description="Small ribosomal subunit protein uS4 N-terminal" evidence="9">
    <location>
        <begin position="3"/>
        <end position="91"/>
    </location>
</feature>
<dbReference type="PANTHER" id="PTHR11831:SF4">
    <property type="entry name" value="SMALL RIBOSOMAL SUBUNIT PROTEIN US4M"/>
    <property type="match status" value="1"/>
</dbReference>
<dbReference type="Proteomes" id="UP000007881">
    <property type="component" value="Chromosome"/>
</dbReference>